<comment type="caution">
    <text evidence="1">The sequence shown here is derived from an EMBL/GenBank/DDBJ whole genome shotgun (WGS) entry which is preliminary data.</text>
</comment>
<dbReference type="OrthoDB" id="10056142at2759"/>
<name>A0A813PH81_9BILA</name>
<organism evidence="1 5">
    <name type="scientific">Didymodactylos carnosus</name>
    <dbReference type="NCBI Taxonomy" id="1234261"/>
    <lineage>
        <taxon>Eukaryota</taxon>
        <taxon>Metazoa</taxon>
        <taxon>Spiralia</taxon>
        <taxon>Gnathifera</taxon>
        <taxon>Rotifera</taxon>
        <taxon>Eurotatoria</taxon>
        <taxon>Bdelloidea</taxon>
        <taxon>Philodinida</taxon>
        <taxon>Philodinidae</taxon>
        <taxon>Didymodactylos</taxon>
    </lineage>
</organism>
<proteinExistence type="predicted"/>
<evidence type="ECO:0000313" key="4">
    <source>
        <dbReference type="EMBL" id="CAF4012385.1"/>
    </source>
</evidence>
<dbReference type="EMBL" id="CAJOBA010035867">
    <property type="protein sequence ID" value="CAF4012385.1"/>
    <property type="molecule type" value="Genomic_DNA"/>
</dbReference>
<evidence type="ECO:0000313" key="5">
    <source>
        <dbReference type="Proteomes" id="UP000663829"/>
    </source>
</evidence>
<dbReference type="EMBL" id="CAJNOQ010000066">
    <property type="protein sequence ID" value="CAF0750591.1"/>
    <property type="molecule type" value="Genomic_DNA"/>
</dbReference>
<sequence>MASGKHSVSHNLDPFDLSVNFNQDENFEGFTAVWLDDNIVKDADYYNSTIISLRRVISYVKIFADPDNCIDYISSIENEKVFIVLSGSLGEVVIPLTYELPQIEFI</sequence>
<dbReference type="AlphaFoldDB" id="A0A813PH81"/>
<reference evidence="1" key="1">
    <citation type="submission" date="2021-02" db="EMBL/GenBank/DDBJ databases">
        <authorList>
            <person name="Nowell W R."/>
        </authorList>
    </citation>
    <scope>NUCLEOTIDE SEQUENCE</scope>
</reference>
<evidence type="ECO:0000313" key="1">
    <source>
        <dbReference type="EMBL" id="CAF0750591.1"/>
    </source>
</evidence>
<dbReference type="EMBL" id="CAJNOK010014336">
    <property type="protein sequence ID" value="CAF1202658.1"/>
    <property type="molecule type" value="Genomic_DNA"/>
</dbReference>
<dbReference type="Proteomes" id="UP000677228">
    <property type="component" value="Unassembled WGS sequence"/>
</dbReference>
<accession>A0A813PH81</accession>
<gene>
    <name evidence="1" type="ORF">GPM918_LOCUS807</name>
    <name evidence="2" type="ORF">OVA965_LOCUS24063</name>
    <name evidence="3" type="ORF">SRO942_LOCUS807</name>
    <name evidence="4" type="ORF">TMI583_LOCUS24781</name>
</gene>
<evidence type="ECO:0000313" key="3">
    <source>
        <dbReference type="EMBL" id="CAF3530104.1"/>
    </source>
</evidence>
<dbReference type="Proteomes" id="UP000663829">
    <property type="component" value="Unassembled WGS sequence"/>
</dbReference>
<protein>
    <submittedName>
        <fullName evidence="1">Uncharacterized protein</fullName>
    </submittedName>
</protein>
<evidence type="ECO:0000313" key="2">
    <source>
        <dbReference type="EMBL" id="CAF1202658.1"/>
    </source>
</evidence>
<dbReference type="EMBL" id="CAJOBC010000066">
    <property type="protein sequence ID" value="CAF3530104.1"/>
    <property type="molecule type" value="Genomic_DNA"/>
</dbReference>
<keyword evidence="5" id="KW-1185">Reference proteome</keyword>
<dbReference type="Proteomes" id="UP000681722">
    <property type="component" value="Unassembled WGS sequence"/>
</dbReference>
<dbReference type="Proteomes" id="UP000682733">
    <property type="component" value="Unassembled WGS sequence"/>
</dbReference>